<dbReference type="Gene3D" id="2.115.10.20">
    <property type="entry name" value="Glycosyl hydrolase domain, family 43"/>
    <property type="match status" value="1"/>
</dbReference>
<sequence length="171" mass="19415">MKLRRYEGNPILTARDFPRPVNSVFNAGAAKHGDEYVLLNRVEDLEGISCLWAARSQDGVHFTPDPRPAMVRATKGHYATYEEYGIEDPRITRIADLYYVTYTCYSRYAPCVGLARTRDFRTFERMGVISLPPNKDVVLFPEKVGGRYARLDRPSIVVGKCDVGGDVWISY</sequence>
<dbReference type="Pfam" id="PF04041">
    <property type="entry name" value="Glyco_hydro_130"/>
    <property type="match status" value="1"/>
</dbReference>
<evidence type="ECO:0000256" key="1">
    <source>
        <dbReference type="ARBA" id="ARBA00022676"/>
    </source>
</evidence>
<reference evidence="3" key="1">
    <citation type="journal article" date="2014" name="Front. Microbiol.">
        <title>High frequency of phylogenetically diverse reductive dehalogenase-homologous genes in deep subseafloor sedimentary metagenomes.</title>
        <authorList>
            <person name="Kawai M."/>
            <person name="Futagami T."/>
            <person name="Toyoda A."/>
            <person name="Takaki Y."/>
            <person name="Nishi S."/>
            <person name="Hori S."/>
            <person name="Arai W."/>
            <person name="Tsubouchi T."/>
            <person name="Morono Y."/>
            <person name="Uchiyama I."/>
            <person name="Ito T."/>
            <person name="Fujiyama A."/>
            <person name="Inagaki F."/>
            <person name="Takami H."/>
        </authorList>
    </citation>
    <scope>NUCLEOTIDE SEQUENCE</scope>
    <source>
        <strain evidence="3">Expedition CK06-06</strain>
    </source>
</reference>
<organism evidence="3">
    <name type="scientific">marine sediment metagenome</name>
    <dbReference type="NCBI Taxonomy" id="412755"/>
    <lineage>
        <taxon>unclassified sequences</taxon>
        <taxon>metagenomes</taxon>
        <taxon>ecological metagenomes</taxon>
    </lineage>
</organism>
<evidence type="ECO:0008006" key="4">
    <source>
        <dbReference type="Google" id="ProtNLM"/>
    </source>
</evidence>
<dbReference type="AlphaFoldDB" id="X0Y2C4"/>
<dbReference type="EMBL" id="BARS01054575">
    <property type="protein sequence ID" value="GAG49974.1"/>
    <property type="molecule type" value="Genomic_DNA"/>
</dbReference>
<accession>X0Y2C4</accession>
<keyword evidence="1" id="KW-0328">Glycosyltransferase</keyword>
<keyword evidence="2" id="KW-0808">Transferase</keyword>
<dbReference type="InterPro" id="IPR007184">
    <property type="entry name" value="Mannoside_phosphorylase"/>
</dbReference>
<name>X0Y2C4_9ZZZZ</name>
<dbReference type="PANTHER" id="PTHR34106">
    <property type="entry name" value="GLYCOSIDASE"/>
    <property type="match status" value="1"/>
</dbReference>
<gene>
    <name evidence="3" type="ORF">S01H1_80772</name>
</gene>
<comment type="caution">
    <text evidence="3">The sequence shown here is derived from an EMBL/GenBank/DDBJ whole genome shotgun (WGS) entry which is preliminary data.</text>
</comment>
<evidence type="ECO:0000313" key="3">
    <source>
        <dbReference type="EMBL" id="GAG49974.1"/>
    </source>
</evidence>
<feature type="non-terminal residue" evidence="3">
    <location>
        <position position="171"/>
    </location>
</feature>
<dbReference type="GO" id="GO:0016757">
    <property type="term" value="F:glycosyltransferase activity"/>
    <property type="evidence" value="ECO:0007669"/>
    <property type="project" value="UniProtKB-KW"/>
</dbReference>
<dbReference type="PANTHER" id="PTHR34106:SF5">
    <property type="entry name" value="GLYCOSIDASE"/>
    <property type="match status" value="1"/>
</dbReference>
<dbReference type="InterPro" id="IPR023296">
    <property type="entry name" value="Glyco_hydro_beta-prop_sf"/>
</dbReference>
<proteinExistence type="predicted"/>
<dbReference type="SUPFAM" id="SSF75005">
    <property type="entry name" value="Arabinanase/levansucrase/invertase"/>
    <property type="match status" value="1"/>
</dbReference>
<evidence type="ECO:0000256" key="2">
    <source>
        <dbReference type="ARBA" id="ARBA00022679"/>
    </source>
</evidence>
<protein>
    <recommendedName>
        <fullName evidence="4">Glycosidase</fullName>
    </recommendedName>
</protein>